<evidence type="ECO:0000313" key="2">
    <source>
        <dbReference type="Proteomes" id="UP000412028"/>
    </source>
</evidence>
<dbReference type="OrthoDB" id="3240177at2"/>
<protein>
    <submittedName>
        <fullName evidence="1">Uncharacterized protein</fullName>
    </submittedName>
</protein>
<dbReference type="Proteomes" id="UP000412028">
    <property type="component" value="Unassembled WGS sequence"/>
</dbReference>
<dbReference type="AlphaFoldDB" id="A0A5M9ZVG7"/>
<reference evidence="1 2" key="1">
    <citation type="journal article" date="2019" name="Syst. Appl. Microbiol.">
        <title>Characterization of Bifidobacterium species in feaces of the Egyptian fruit bat: Description of B. vespertilionis sp. nov. and B. rousetti sp. nov.</title>
        <authorList>
            <person name="Modesto M."/>
            <person name="Satti M."/>
            <person name="Watanabe K."/>
            <person name="Puglisi E."/>
            <person name="Morelli L."/>
            <person name="Huang C.-H."/>
            <person name="Liou J.-S."/>
            <person name="Miyashita M."/>
            <person name="Tamura T."/>
            <person name="Saito S."/>
            <person name="Mori K."/>
            <person name="Huang L."/>
            <person name="Sciavilla P."/>
            <person name="Sandri C."/>
            <person name="Spiezio C."/>
            <person name="Vitali F."/>
            <person name="Cavalieri D."/>
            <person name="Perpetuini G."/>
            <person name="Tofalo R."/>
            <person name="Bonetti A."/>
            <person name="Arita M."/>
            <person name="Mattarelli P."/>
        </authorList>
    </citation>
    <scope>NUCLEOTIDE SEQUENCE [LARGE SCALE GENOMIC DNA]</scope>
    <source>
        <strain evidence="1 2">RST7</strain>
    </source>
</reference>
<name>A0A5M9ZVG7_9BIFI</name>
<accession>A0A5M9ZVG7</accession>
<evidence type="ECO:0000313" key="1">
    <source>
        <dbReference type="EMBL" id="KAA8831627.1"/>
    </source>
</evidence>
<dbReference type="RefSeq" id="WP_150380800.1">
    <property type="nucleotide sequence ID" value="NZ_RZUI01000002.1"/>
</dbReference>
<dbReference type="EMBL" id="RZUI01000002">
    <property type="protein sequence ID" value="KAA8831627.1"/>
    <property type="molecule type" value="Genomic_DNA"/>
</dbReference>
<proteinExistence type="predicted"/>
<organism evidence="1 2">
    <name type="scientific">Bifidobacterium tissieri</name>
    <dbReference type="NCBI Taxonomy" id="1630162"/>
    <lineage>
        <taxon>Bacteria</taxon>
        <taxon>Bacillati</taxon>
        <taxon>Actinomycetota</taxon>
        <taxon>Actinomycetes</taxon>
        <taxon>Bifidobacteriales</taxon>
        <taxon>Bifidobacteriaceae</taxon>
        <taxon>Bifidobacterium</taxon>
    </lineage>
</organism>
<sequence length="107" mass="12191">MKTQQEIAEEYGVMLKDVQSAYRSAEKIEIPRQVIDHSGGCDIATVEFTRMWFINSDDGFSYGDKQDRFNRAYAIGGTRWEAAENAIATGYRADRNNFKANVEVIEL</sequence>
<gene>
    <name evidence="1" type="ORF">EMO89_02560</name>
</gene>
<comment type="caution">
    <text evidence="1">The sequence shown here is derived from an EMBL/GenBank/DDBJ whole genome shotgun (WGS) entry which is preliminary data.</text>
</comment>